<dbReference type="Pfam" id="PF18700">
    <property type="entry name" value="Castor1_N"/>
    <property type="match status" value="1"/>
</dbReference>
<reference evidence="7 8" key="1">
    <citation type="submission" date="2016-04" db="EMBL/GenBank/DDBJ databases">
        <title>Polished mammalian reference genomes with single-molecule sequencing and chromosome conformation capture applied to the Capra hircus genome.</title>
        <authorList>
            <person name="Bickhart D.M."/>
            <person name="Koren S."/>
            <person name="Rosen B."/>
            <person name="Hastie A."/>
            <person name="Liachko I."/>
            <person name="Sullivan S.T."/>
            <person name="Burton J."/>
            <person name="Sayre B.L."/>
            <person name="Huson H.J."/>
            <person name="Lee J."/>
            <person name="Lam E."/>
            <person name="Kelley C.M."/>
            <person name="Hutchison J.L."/>
            <person name="Zhou Y."/>
            <person name="Sun J."/>
            <person name="Crisa A."/>
            <person name="Schwartz J.C."/>
            <person name="Hammond J.A."/>
            <person name="Schroeder S.G."/>
            <person name="Liu G.E."/>
            <person name="Dunham M."/>
            <person name="Shendure J."/>
            <person name="Sonstegard T.S."/>
            <person name="Phillippy A.M."/>
            <person name="Van Tassell C.P."/>
            <person name="Smith T.P."/>
        </authorList>
    </citation>
    <scope>NUCLEOTIDE SEQUENCE [LARGE SCALE GENOMIC DNA]</scope>
</reference>
<evidence type="ECO:0008006" key="9">
    <source>
        <dbReference type="Google" id="ProtNLM"/>
    </source>
</evidence>
<dbReference type="Pfam" id="PF21389">
    <property type="entry name" value="CASTOR1_ACT-like"/>
    <property type="match status" value="1"/>
</dbReference>
<dbReference type="Ensembl" id="ENSCHIT00000015086.1">
    <property type="protein sequence ID" value="ENSCHIP00000007345.1"/>
    <property type="gene ID" value="ENSCHIG00000010882.1"/>
</dbReference>
<evidence type="ECO:0000259" key="4">
    <source>
        <dbReference type="Pfam" id="PF13840"/>
    </source>
</evidence>
<organism evidence="7 8">
    <name type="scientific">Capra hircus</name>
    <name type="common">Goat</name>
    <dbReference type="NCBI Taxonomy" id="9925"/>
    <lineage>
        <taxon>Eukaryota</taxon>
        <taxon>Metazoa</taxon>
        <taxon>Chordata</taxon>
        <taxon>Craniata</taxon>
        <taxon>Vertebrata</taxon>
        <taxon>Euteleostomi</taxon>
        <taxon>Mammalia</taxon>
        <taxon>Eutheria</taxon>
        <taxon>Laurasiatheria</taxon>
        <taxon>Artiodactyla</taxon>
        <taxon>Ruminantia</taxon>
        <taxon>Pecora</taxon>
        <taxon>Bovidae</taxon>
        <taxon>Caprinae</taxon>
        <taxon>Capra</taxon>
    </lineage>
</organism>
<dbReference type="GO" id="GO:1904262">
    <property type="term" value="P:negative regulation of TORC1 signaling"/>
    <property type="evidence" value="ECO:0007669"/>
    <property type="project" value="TreeGrafter"/>
</dbReference>
<evidence type="ECO:0000313" key="7">
    <source>
        <dbReference type="Ensembl" id="ENSCHIP00000007345.1"/>
    </source>
</evidence>
<dbReference type="GO" id="GO:0005829">
    <property type="term" value="C:cytosol"/>
    <property type="evidence" value="ECO:0007669"/>
    <property type="project" value="UniProtKB-SubCell"/>
</dbReference>
<dbReference type="PRINTS" id="PR02078">
    <property type="entry name" value="GATSLIKEFMLY"/>
</dbReference>
<dbReference type="Proteomes" id="UP000291000">
    <property type="component" value="Chromosome 9"/>
</dbReference>
<dbReference type="PANTHER" id="PTHR31131:SF2">
    <property type="entry name" value="CYTOSOLIC ARGININE SENSOR FOR MTORC1 SUBUNIT 2"/>
    <property type="match status" value="1"/>
</dbReference>
<dbReference type="InterPro" id="IPR051719">
    <property type="entry name" value="CASTOR_mTORC1"/>
</dbReference>
<evidence type="ECO:0000256" key="2">
    <source>
        <dbReference type="ARBA" id="ARBA00006827"/>
    </source>
</evidence>
<dbReference type="Gene3D" id="3.30.2130.10">
    <property type="entry name" value="VC0802-like"/>
    <property type="match status" value="2"/>
</dbReference>
<evidence type="ECO:0000256" key="1">
    <source>
        <dbReference type="ARBA" id="ARBA00004514"/>
    </source>
</evidence>
<dbReference type="PANTHER" id="PTHR31131">
    <property type="entry name" value="CHROMOSOME 1, WHOLE GENOME SHOTGUN SEQUENCE"/>
    <property type="match status" value="1"/>
</dbReference>
<dbReference type="InterPro" id="IPR045865">
    <property type="entry name" value="ACT-like_dom_sf"/>
</dbReference>
<dbReference type="InterPro" id="IPR026249">
    <property type="entry name" value="CASTOR_fam"/>
</dbReference>
<dbReference type="SUPFAM" id="SSF55021">
    <property type="entry name" value="ACT-like"/>
    <property type="match status" value="1"/>
</dbReference>
<evidence type="ECO:0000256" key="3">
    <source>
        <dbReference type="ARBA" id="ARBA00022490"/>
    </source>
</evidence>
<keyword evidence="3" id="KW-0963">Cytoplasm</keyword>
<proteinExistence type="inferred from homology"/>
<accession>A0A452E5J8</accession>
<evidence type="ECO:0000313" key="8">
    <source>
        <dbReference type="Proteomes" id="UP000291000"/>
    </source>
</evidence>
<dbReference type="STRING" id="9925.ENSCHIP00000007345"/>
<reference evidence="7" key="3">
    <citation type="submission" date="2025-09" db="UniProtKB">
        <authorList>
            <consortium name="Ensembl"/>
        </authorList>
    </citation>
    <scope>IDENTIFICATION</scope>
</reference>
<name>A0A452E5J8_CAPHI</name>
<keyword evidence="8" id="KW-1185">Reference proteome</keyword>
<evidence type="ECO:0000259" key="6">
    <source>
        <dbReference type="Pfam" id="PF21389"/>
    </source>
</evidence>
<dbReference type="GeneTree" id="ENSGT00390000006208"/>
<dbReference type="FunFam" id="3.30.2130.10:FF:000004">
    <property type="entry name" value="Cytosolic arginine sensor for mTORC1 subunit 1"/>
    <property type="match status" value="1"/>
</dbReference>
<feature type="domain" description="Cytosolic arginine sensor for mTORC1 subunit 1/2 ACT-like" evidence="6">
    <location>
        <begin position="138"/>
        <end position="219"/>
    </location>
</feature>
<sequence>SIVKESIPLFTYSLIKLASLSSETRCKFFSLIKTPEDYTIIVDEEGFLELPSSEHLGVADATWLALSVVSGSGSVKSVIAPLANQNICVHADLPFITHTLPSELTTLHIINSEMLAAENLSIMHCFMKAEAVQRPIIHPLSSPSNRLCVTSLNSDIPPTVATLLMDVTFYSSGLKDRLVSSSGNCGPTRFSFSLIEGYISLVMDEQTQQRFPSNLLFTSVSVGLWKMVRIGGQALGFDKCIEVARISEPLATADIPTYYSSTFKFFHTLVPEENISSRKVRQAEK</sequence>
<dbReference type="OMA" id="GLWKMVR"/>
<protein>
    <recommendedName>
        <fullName evidence="9">Cytosolic arginine sensor for mTORC1 subunit 2</fullName>
    </recommendedName>
</protein>
<feature type="domain" description="CASTOR1 N-terminal" evidence="5">
    <location>
        <begin position="1"/>
        <end position="56"/>
    </location>
</feature>
<dbReference type="InterPro" id="IPR049479">
    <property type="entry name" value="CASTOR1_ACT-like"/>
</dbReference>
<dbReference type="InterPro" id="IPR027795">
    <property type="entry name" value="CASTOR_ACT_dom"/>
</dbReference>
<feature type="domain" description="CASTOR ACT" evidence="4">
    <location>
        <begin position="224"/>
        <end position="275"/>
    </location>
</feature>
<dbReference type="AlphaFoldDB" id="A0A452E5J8"/>
<dbReference type="EMBL" id="LWLT01000012">
    <property type="status" value="NOT_ANNOTATED_CDS"/>
    <property type="molecule type" value="Genomic_DNA"/>
</dbReference>
<comment type="subcellular location">
    <subcellularLocation>
        <location evidence="1">Cytoplasm</location>
        <location evidence="1">Cytosol</location>
    </subcellularLocation>
</comment>
<comment type="similarity">
    <text evidence="2">Belongs to the GATS family.</text>
</comment>
<dbReference type="Pfam" id="PF13840">
    <property type="entry name" value="ACT_7"/>
    <property type="match status" value="1"/>
</dbReference>
<evidence type="ECO:0000259" key="5">
    <source>
        <dbReference type="Pfam" id="PF18700"/>
    </source>
</evidence>
<reference evidence="7" key="2">
    <citation type="submission" date="2025-08" db="UniProtKB">
        <authorList>
            <consortium name="Ensembl"/>
        </authorList>
    </citation>
    <scope>IDENTIFICATION</scope>
</reference>
<dbReference type="InterPro" id="IPR040778">
    <property type="entry name" value="CASTOR1_N"/>
</dbReference>